<dbReference type="InterPro" id="IPR001810">
    <property type="entry name" value="F-box_dom"/>
</dbReference>
<dbReference type="PANTHER" id="PTHR46912:SF1">
    <property type="entry name" value="HIGH MOBILITY GROUP B PROTEIN 13"/>
    <property type="match status" value="1"/>
</dbReference>
<reference evidence="3 4" key="1">
    <citation type="submission" date="2018-10" db="EMBL/GenBank/DDBJ databases">
        <title>A high-quality apple genome assembly.</title>
        <authorList>
            <person name="Hu J."/>
        </authorList>
    </citation>
    <scope>NUCLEOTIDE SEQUENCE [LARGE SCALE GENOMIC DNA]</scope>
    <source>
        <strain evidence="4">cv. HFTH1</strain>
        <tissue evidence="3">Young leaf</tissue>
    </source>
</reference>
<dbReference type="PROSITE" id="PS50181">
    <property type="entry name" value="FBOX"/>
    <property type="match status" value="1"/>
</dbReference>
<name>A0A498IQ91_MALDO</name>
<gene>
    <name evidence="3" type="ORF">DVH24_042127</name>
</gene>
<protein>
    <recommendedName>
        <fullName evidence="2">F-box domain-containing protein</fullName>
    </recommendedName>
</protein>
<feature type="domain" description="F-box" evidence="2">
    <location>
        <begin position="180"/>
        <end position="230"/>
    </location>
</feature>
<dbReference type="Pfam" id="PF08268">
    <property type="entry name" value="FBA_3"/>
    <property type="match status" value="1"/>
</dbReference>
<evidence type="ECO:0000313" key="4">
    <source>
        <dbReference type="Proteomes" id="UP000290289"/>
    </source>
</evidence>
<dbReference type="Proteomes" id="UP000290289">
    <property type="component" value="Chromosome 11"/>
</dbReference>
<proteinExistence type="predicted"/>
<dbReference type="InterPro" id="IPR017451">
    <property type="entry name" value="F-box-assoc_interact_dom"/>
</dbReference>
<dbReference type="AlphaFoldDB" id="A0A498IQ91"/>
<dbReference type="NCBIfam" id="TIGR01640">
    <property type="entry name" value="F_box_assoc_1"/>
    <property type="match status" value="1"/>
</dbReference>
<dbReference type="InterPro" id="IPR044601">
    <property type="entry name" value="HMGB6/HMGB13"/>
</dbReference>
<evidence type="ECO:0000256" key="1">
    <source>
        <dbReference type="SAM" id="MobiDB-lite"/>
    </source>
</evidence>
<comment type="caution">
    <text evidence="3">The sequence shown here is derived from an EMBL/GenBank/DDBJ whole genome shotgun (WGS) entry which is preliminary data.</text>
</comment>
<sequence>MPNRKPRASRRALKDKNPSGNAANILAGKVLDAAPSPIQTPWDSNPEKENHASLSQTRTSPKKSAKAAASKKQAKQKKTQPSSFEKELEEMQEKLQAMKLEKEKTLELLKEKNEILKTKGEDLAMKGREQDKLQMELKKLQKLKEFKPTMVEMEMEMEMDMDMEMVRSNQRRLGYCCMKNARLMELPIEILDNIYLRLPISCLFTLRCVSNTSKTIVDRPCFVTQHMRHLLSAQSTFASDQFMLLDYLFSYSYRRFAFTPLKYDGVNAALKRSEDCAIVSDIVSTKIDVSYSLSFVFYNLFFFQDHGYSRRQPYKKKERSPCFLVNPLKGEVLPLPTTDIEFPYSFYRSCKEWYGMGFDDITSTYKILRVSGDEDSTVCQLRAQIYVLGTGSWREIPSVPPRNLSNNHAFAHGDQHWLLYLPDHSSCNNRNVLSICSFDYKKEEFYSTIPLPEHMQSKYTPHYLVLLCLHLLNLKGSLAVVDTLSDDYIEVWVLKNYDTKEWRLDYKIEKATVRGKLINVTCCEWEYGIFFTSQEMSESNRITIFVDFRCGSISHVNLFPPKGLLNTSILSYNGTLMSLKNYGKLVRPDPTTGSISV</sequence>
<dbReference type="PANTHER" id="PTHR46912">
    <property type="entry name" value="HIGH MOBILITY GROUP B PROTEIN 13"/>
    <property type="match status" value="1"/>
</dbReference>
<evidence type="ECO:0000259" key="2">
    <source>
        <dbReference type="PROSITE" id="PS50181"/>
    </source>
</evidence>
<accession>A0A498IQ91</accession>
<feature type="compositionally biased region" description="Basic residues" evidence="1">
    <location>
        <begin position="1"/>
        <end position="11"/>
    </location>
</feature>
<dbReference type="EMBL" id="RDQH01000337">
    <property type="protein sequence ID" value="RXH85359.1"/>
    <property type="molecule type" value="Genomic_DNA"/>
</dbReference>
<dbReference type="Pfam" id="PF00646">
    <property type="entry name" value="F-box"/>
    <property type="match status" value="1"/>
</dbReference>
<keyword evidence="4" id="KW-1185">Reference proteome</keyword>
<dbReference type="GO" id="GO:0003677">
    <property type="term" value="F:DNA binding"/>
    <property type="evidence" value="ECO:0007669"/>
    <property type="project" value="InterPro"/>
</dbReference>
<feature type="region of interest" description="Disordered" evidence="1">
    <location>
        <begin position="1"/>
        <end position="90"/>
    </location>
</feature>
<dbReference type="InterPro" id="IPR013187">
    <property type="entry name" value="F-box-assoc_dom_typ3"/>
</dbReference>
<evidence type="ECO:0000313" key="3">
    <source>
        <dbReference type="EMBL" id="RXH85359.1"/>
    </source>
</evidence>
<organism evidence="3 4">
    <name type="scientific">Malus domestica</name>
    <name type="common">Apple</name>
    <name type="synonym">Pyrus malus</name>
    <dbReference type="NCBI Taxonomy" id="3750"/>
    <lineage>
        <taxon>Eukaryota</taxon>
        <taxon>Viridiplantae</taxon>
        <taxon>Streptophyta</taxon>
        <taxon>Embryophyta</taxon>
        <taxon>Tracheophyta</taxon>
        <taxon>Spermatophyta</taxon>
        <taxon>Magnoliopsida</taxon>
        <taxon>eudicotyledons</taxon>
        <taxon>Gunneridae</taxon>
        <taxon>Pentapetalae</taxon>
        <taxon>rosids</taxon>
        <taxon>fabids</taxon>
        <taxon>Rosales</taxon>
        <taxon>Rosaceae</taxon>
        <taxon>Amygdaloideae</taxon>
        <taxon>Maleae</taxon>
        <taxon>Malus</taxon>
    </lineage>
</organism>
<dbReference type="STRING" id="3750.A0A498IQ91"/>